<dbReference type="GeneID" id="66856969"/>
<dbReference type="InterPro" id="IPR007278">
    <property type="entry name" value="DUF397"/>
</dbReference>
<evidence type="ECO:0000313" key="1">
    <source>
        <dbReference type="EMBL" id="QST82705.1"/>
    </source>
</evidence>
<evidence type="ECO:0000313" key="2">
    <source>
        <dbReference type="Proteomes" id="UP000011074"/>
    </source>
</evidence>
<organism evidence="1 2">
    <name type="scientific">Streptomyces rimosus subsp. rimosus (strain ATCC 10970 / DSM 40260 / JCM 4667 / NRRL 2234)</name>
    <dbReference type="NCBI Taxonomy" id="1265868"/>
    <lineage>
        <taxon>Bacteria</taxon>
        <taxon>Bacillati</taxon>
        <taxon>Actinomycetota</taxon>
        <taxon>Actinomycetes</taxon>
        <taxon>Kitasatosporales</taxon>
        <taxon>Streptomycetaceae</taxon>
        <taxon>Streptomyces</taxon>
    </lineage>
</organism>
<accession>L8EUI0</accession>
<reference evidence="1" key="1">
    <citation type="submission" date="2012-12" db="EMBL/GenBank/DDBJ databases">
        <authorList>
            <person name="Pethick F.E."/>
            <person name="MacFadyen A.C."/>
            <person name="Tang Z."/>
            <person name="Sangal V."/>
            <person name="Tze-Tze L."/>
            <person name="Chu J."/>
            <person name="Guo M."/>
            <person name="Kirby R."/>
            <person name="Hoskisson P.A."/>
            <person name="Herron P.R."/>
            <person name="Hunter I.S."/>
        </authorList>
    </citation>
    <scope>NUCLEOTIDE SEQUENCE</scope>
    <source>
        <strain evidence="1">ATCC 10970</strain>
    </source>
</reference>
<sequence length="63" mass="6729">MDIQWQKSSKSTDAEGNCIEIAVHGGGILIRESDAPQDIIRTSQAQLCALISGAKEGRFGDPN</sequence>
<dbReference type="EMBL" id="CP048261">
    <property type="protein sequence ID" value="QST82705.1"/>
    <property type="molecule type" value="Genomic_DNA"/>
</dbReference>
<dbReference type="Proteomes" id="UP000011074">
    <property type="component" value="Chromosome"/>
</dbReference>
<protein>
    <submittedName>
        <fullName evidence="1">DUF397 domain-containing protein</fullName>
    </submittedName>
</protein>
<name>L8EUI0_STRR1</name>
<gene>
    <name evidence="1" type="ORF">SRIM_023370</name>
</gene>
<proteinExistence type="predicted"/>
<dbReference type="RefSeq" id="WP_004571935.1">
    <property type="nucleotide sequence ID" value="NZ_CP048261.1"/>
</dbReference>
<dbReference type="Pfam" id="PF04149">
    <property type="entry name" value="DUF397"/>
    <property type="match status" value="1"/>
</dbReference>
<dbReference type="AlphaFoldDB" id="L8EUI0"/>
<reference evidence="1" key="3">
    <citation type="journal article" date="2021" name="bioRxiv">
        <title>Bilateral symmetry of linear streptomycete chromosomes.</title>
        <authorList>
            <person name="Algora-Gallardo L."/>
            <person name="Schniete J.K."/>
            <person name="Mark D.R."/>
            <person name="Hunter I.S."/>
            <person name="Herron P.R."/>
        </authorList>
    </citation>
    <scope>NUCLEOTIDE SEQUENCE</scope>
    <source>
        <strain evidence="1">ATCC 10970</strain>
    </source>
</reference>
<reference evidence="1" key="2">
    <citation type="submission" date="2020-01" db="EMBL/GenBank/DDBJ databases">
        <authorList>
            <person name="Algora L."/>
            <person name="Schniete J.K."/>
            <person name="MacFadyen A."/>
            <person name="Hoskisson P.A."/>
            <person name="Hunter I.S."/>
            <person name="Herron P.R."/>
        </authorList>
    </citation>
    <scope>NUCLEOTIDE SEQUENCE</scope>
    <source>
        <strain evidence="1">ATCC 10970</strain>
    </source>
</reference>